<organism evidence="1 2">
    <name type="scientific">Popillia japonica</name>
    <name type="common">Japanese beetle</name>
    <dbReference type="NCBI Taxonomy" id="7064"/>
    <lineage>
        <taxon>Eukaryota</taxon>
        <taxon>Metazoa</taxon>
        <taxon>Ecdysozoa</taxon>
        <taxon>Arthropoda</taxon>
        <taxon>Hexapoda</taxon>
        <taxon>Insecta</taxon>
        <taxon>Pterygota</taxon>
        <taxon>Neoptera</taxon>
        <taxon>Endopterygota</taxon>
        <taxon>Coleoptera</taxon>
        <taxon>Polyphaga</taxon>
        <taxon>Scarabaeiformia</taxon>
        <taxon>Scarabaeidae</taxon>
        <taxon>Rutelinae</taxon>
        <taxon>Popillia</taxon>
    </lineage>
</organism>
<dbReference type="Proteomes" id="UP001458880">
    <property type="component" value="Unassembled WGS sequence"/>
</dbReference>
<evidence type="ECO:0000313" key="2">
    <source>
        <dbReference type="Proteomes" id="UP001458880"/>
    </source>
</evidence>
<dbReference type="EMBL" id="JASPKY010000176">
    <property type="protein sequence ID" value="KAK9727757.1"/>
    <property type="molecule type" value="Genomic_DNA"/>
</dbReference>
<keyword evidence="2" id="KW-1185">Reference proteome</keyword>
<dbReference type="AlphaFoldDB" id="A0AAW1L3Q3"/>
<accession>A0AAW1L3Q3</accession>
<sequence length="116" mass="13943">MLTVKCVNTRQMRIMQWGFRKIRFRVGTPGICWCWRLVKRGYEFGFEEAEISGIFGKMLTVKCVNTRQMRIMQWGFRKIRFRVGTPGICWCWRLVKRGYEFGFGRNTRDMLVLEIS</sequence>
<name>A0AAW1L3Q3_POPJA</name>
<proteinExistence type="predicted"/>
<evidence type="ECO:0000313" key="1">
    <source>
        <dbReference type="EMBL" id="KAK9727757.1"/>
    </source>
</evidence>
<comment type="caution">
    <text evidence="1">The sequence shown here is derived from an EMBL/GenBank/DDBJ whole genome shotgun (WGS) entry which is preliminary data.</text>
</comment>
<gene>
    <name evidence="1" type="ORF">QE152_g19052</name>
</gene>
<reference evidence="1 2" key="1">
    <citation type="journal article" date="2024" name="BMC Genomics">
        <title>De novo assembly and annotation of Popillia japonica's genome with initial clues to its potential as an invasive pest.</title>
        <authorList>
            <person name="Cucini C."/>
            <person name="Boschi S."/>
            <person name="Funari R."/>
            <person name="Cardaioli E."/>
            <person name="Iannotti N."/>
            <person name="Marturano G."/>
            <person name="Paoli F."/>
            <person name="Bruttini M."/>
            <person name="Carapelli A."/>
            <person name="Frati F."/>
            <person name="Nardi F."/>
        </authorList>
    </citation>
    <scope>NUCLEOTIDE SEQUENCE [LARGE SCALE GENOMIC DNA]</scope>
    <source>
        <strain evidence="1">DMR45628</strain>
    </source>
</reference>
<protein>
    <submittedName>
        <fullName evidence="1">Uncharacterized protein</fullName>
    </submittedName>
</protein>